<evidence type="ECO:0008006" key="8">
    <source>
        <dbReference type="Google" id="ProtNLM"/>
    </source>
</evidence>
<evidence type="ECO:0000256" key="3">
    <source>
        <dbReference type="ARBA" id="ARBA00022670"/>
    </source>
</evidence>
<keyword evidence="3" id="KW-0645">Protease</keyword>
<sequence length="225" mass="24537">MWVSCAHAACNAARISSATGAERELRAACQPARSNSRARLAHPTPACRTKRFRGSVSPICSRVMSLVSRETSRFVDKYDVTLDVCISSVLSQSKVLTPKQVGETTVDVYYELLDLEIPTITIVGKLVKAGIPVMVYSGDQDSVIPLTGSRKLVNGLANELKLGTTVPYRVWFEGQQVGGWTQVYGNILSFATIRGASHEAPFSQPERSLGLFKAFLDSRPLPEAF</sequence>
<evidence type="ECO:0000256" key="5">
    <source>
        <dbReference type="ARBA" id="ARBA00023180"/>
    </source>
</evidence>
<comment type="similarity">
    <text evidence="1">Belongs to the peptidase S10 family.</text>
</comment>
<evidence type="ECO:0000313" key="6">
    <source>
        <dbReference type="EMBL" id="ESR61090.1"/>
    </source>
</evidence>
<keyword evidence="5" id="KW-0325">Glycoprotein</keyword>
<dbReference type="AlphaFoldDB" id="V4UAA2"/>
<accession>V4UAA2</accession>
<evidence type="ECO:0000256" key="4">
    <source>
        <dbReference type="ARBA" id="ARBA00022801"/>
    </source>
</evidence>
<dbReference type="GO" id="GO:0006508">
    <property type="term" value="P:proteolysis"/>
    <property type="evidence" value="ECO:0007669"/>
    <property type="project" value="UniProtKB-KW"/>
</dbReference>
<dbReference type="InterPro" id="IPR029058">
    <property type="entry name" value="AB_hydrolase_fold"/>
</dbReference>
<keyword evidence="4" id="KW-0378">Hydrolase</keyword>
<dbReference type="Gene3D" id="3.40.50.1820">
    <property type="entry name" value="alpha/beta hydrolase"/>
    <property type="match status" value="1"/>
</dbReference>
<organism evidence="6 7">
    <name type="scientific">Citrus clementina</name>
    <name type="common">Clementine</name>
    <name type="synonym">Citrus deliciosa x Citrus sinensis</name>
    <dbReference type="NCBI Taxonomy" id="85681"/>
    <lineage>
        <taxon>Eukaryota</taxon>
        <taxon>Viridiplantae</taxon>
        <taxon>Streptophyta</taxon>
        <taxon>Embryophyta</taxon>
        <taxon>Tracheophyta</taxon>
        <taxon>Spermatophyta</taxon>
        <taxon>Magnoliopsida</taxon>
        <taxon>eudicotyledons</taxon>
        <taxon>Gunneridae</taxon>
        <taxon>Pentapetalae</taxon>
        <taxon>rosids</taxon>
        <taxon>malvids</taxon>
        <taxon>Sapindales</taxon>
        <taxon>Rutaceae</taxon>
        <taxon>Aurantioideae</taxon>
        <taxon>Citrus</taxon>
    </lineage>
</organism>
<keyword evidence="2" id="KW-0121">Carboxypeptidase</keyword>
<dbReference type="Pfam" id="PF00450">
    <property type="entry name" value="Peptidase_S10"/>
    <property type="match status" value="1"/>
</dbReference>
<dbReference type="EMBL" id="KI536312">
    <property type="protein sequence ID" value="ESR61090.1"/>
    <property type="molecule type" value="Genomic_DNA"/>
</dbReference>
<dbReference type="eggNOG" id="KOG1282">
    <property type="taxonomic scope" value="Eukaryota"/>
</dbReference>
<reference evidence="6 7" key="1">
    <citation type="submission" date="2013-10" db="EMBL/GenBank/DDBJ databases">
        <authorList>
            <consortium name="International Citrus Genome Consortium"/>
            <person name="Jenkins J."/>
            <person name="Schmutz J."/>
            <person name="Prochnik S."/>
            <person name="Rokhsar D."/>
            <person name="Gmitter F."/>
            <person name="Ollitrault P."/>
            <person name="Machado M."/>
            <person name="Talon M."/>
            <person name="Wincker P."/>
            <person name="Jaillon O."/>
            <person name="Morgante M."/>
        </authorList>
    </citation>
    <scope>NUCLEOTIDE SEQUENCE</scope>
    <source>
        <strain evidence="7">cv. Clemenules</strain>
    </source>
</reference>
<dbReference type="SUPFAM" id="SSF53474">
    <property type="entry name" value="alpha/beta-Hydrolases"/>
    <property type="match status" value="1"/>
</dbReference>
<dbReference type="GO" id="GO:0004185">
    <property type="term" value="F:serine-type carboxypeptidase activity"/>
    <property type="evidence" value="ECO:0007669"/>
    <property type="project" value="InterPro"/>
</dbReference>
<dbReference type="Gramene" id="ESR61090">
    <property type="protein sequence ID" value="ESR61090"/>
    <property type="gene ID" value="CICLE_v10017890mg"/>
</dbReference>
<dbReference type="FunFam" id="3.40.50.11320:FF:000004">
    <property type="entry name" value="Carboxypeptidase"/>
    <property type="match status" value="1"/>
</dbReference>
<dbReference type="KEGG" id="cic:CICLE_v10017890mg"/>
<dbReference type="InParanoid" id="V4UAA2"/>
<protein>
    <recommendedName>
        <fullName evidence="8">Peptidase S10 serine carboxypeptidase</fullName>
    </recommendedName>
</protein>
<dbReference type="OMA" id="VGHEAPI"/>
<evidence type="ECO:0000313" key="7">
    <source>
        <dbReference type="Proteomes" id="UP000030687"/>
    </source>
</evidence>
<evidence type="ECO:0000256" key="1">
    <source>
        <dbReference type="ARBA" id="ARBA00009431"/>
    </source>
</evidence>
<proteinExistence type="inferred from homology"/>
<dbReference type="PROSITE" id="PS00560">
    <property type="entry name" value="CARBOXYPEPT_SER_HIS"/>
    <property type="match status" value="1"/>
</dbReference>
<dbReference type="InterPro" id="IPR001563">
    <property type="entry name" value="Peptidase_S10"/>
</dbReference>
<gene>
    <name evidence="6" type="ORF">CICLE_v10017890mg</name>
</gene>
<name>V4UAA2_CITCL</name>
<dbReference type="Proteomes" id="UP000030687">
    <property type="component" value="Unassembled WGS sequence"/>
</dbReference>
<keyword evidence="7" id="KW-1185">Reference proteome</keyword>
<dbReference type="InterPro" id="IPR033124">
    <property type="entry name" value="Ser_caboxypep_his_AS"/>
</dbReference>
<evidence type="ECO:0000256" key="2">
    <source>
        <dbReference type="ARBA" id="ARBA00022645"/>
    </source>
</evidence>